<dbReference type="RefSeq" id="WP_176738051.1">
    <property type="nucleotide sequence ID" value="NZ_FMHU01000002.1"/>
</dbReference>
<accession>A0A1C6S8Q6</accession>
<feature type="region of interest" description="Disordered" evidence="1">
    <location>
        <begin position="134"/>
        <end position="159"/>
    </location>
</feature>
<dbReference type="AlphaFoldDB" id="A0A1C6S8Q6"/>
<dbReference type="SMART" id="SM00382">
    <property type="entry name" value="AAA"/>
    <property type="match status" value="1"/>
</dbReference>
<dbReference type="InterPro" id="IPR027417">
    <property type="entry name" value="P-loop_NTPase"/>
</dbReference>
<dbReference type="STRING" id="47866.GA0074694_4339"/>
<feature type="domain" description="AAA+ ATPase" evidence="2">
    <location>
        <begin position="75"/>
        <end position="281"/>
    </location>
</feature>
<dbReference type="Gene3D" id="3.40.50.300">
    <property type="entry name" value="P-loop containing nucleotide triphosphate hydrolases"/>
    <property type="match status" value="1"/>
</dbReference>
<evidence type="ECO:0000256" key="1">
    <source>
        <dbReference type="SAM" id="MobiDB-lite"/>
    </source>
</evidence>
<keyword evidence="4" id="KW-1185">Reference proteome</keyword>
<sequence length="355" mass="39330">MGEFLIYQGTGVADRDDDRIARRAEPPPWRVFDGEPPTPLDRDAPVGRKLPYRTRTVPYQADEDTVRLVNVALHLRRPLLVTGHPGTGKSTLAYAVAHELRLGPVLRWSITSRSTLTSGLYHYDAVGRIEEANARAAGQPGARTAPEADRFPRSGNDPGRWGPVDIGRFLRLGPLGTAFAPYAWPRVLLVDEIDKSDIDLPNELLDVFEEGEYGIPELQRIADLVPQVRVRPADNGEPVTVNDGRVRCREFPFIVLTSNGEREFPPAFLRRCVQLDLAQPDERRIEAIVRAHLGDGAVAEAADLIADFLARREQGQLATDQLLNAVYLLHRASGDGRPDRDELVDVVLRELSGPG</sequence>
<dbReference type="Proteomes" id="UP000198906">
    <property type="component" value="Unassembled WGS sequence"/>
</dbReference>
<evidence type="ECO:0000313" key="3">
    <source>
        <dbReference type="EMBL" id="SCL25843.1"/>
    </source>
</evidence>
<dbReference type="SUPFAM" id="SSF52540">
    <property type="entry name" value="P-loop containing nucleoside triphosphate hydrolases"/>
    <property type="match status" value="1"/>
</dbReference>
<dbReference type="EMBL" id="FMHU01000002">
    <property type="protein sequence ID" value="SCL25843.1"/>
    <property type="molecule type" value="Genomic_DNA"/>
</dbReference>
<dbReference type="Pfam" id="PF07728">
    <property type="entry name" value="AAA_5"/>
    <property type="match status" value="1"/>
</dbReference>
<organism evidence="3 4">
    <name type="scientific">Micromonospora inyonensis</name>
    <dbReference type="NCBI Taxonomy" id="47866"/>
    <lineage>
        <taxon>Bacteria</taxon>
        <taxon>Bacillati</taxon>
        <taxon>Actinomycetota</taxon>
        <taxon>Actinomycetes</taxon>
        <taxon>Micromonosporales</taxon>
        <taxon>Micromonosporaceae</taxon>
        <taxon>Micromonospora</taxon>
    </lineage>
</organism>
<evidence type="ECO:0000259" key="2">
    <source>
        <dbReference type="SMART" id="SM00382"/>
    </source>
</evidence>
<dbReference type="GO" id="GO:0005524">
    <property type="term" value="F:ATP binding"/>
    <property type="evidence" value="ECO:0007669"/>
    <property type="project" value="InterPro"/>
</dbReference>
<dbReference type="InterPro" id="IPR011704">
    <property type="entry name" value="ATPase_dyneun-rel_AAA"/>
</dbReference>
<name>A0A1C6S8Q6_9ACTN</name>
<evidence type="ECO:0000313" key="4">
    <source>
        <dbReference type="Proteomes" id="UP000198906"/>
    </source>
</evidence>
<dbReference type="CDD" id="cd00009">
    <property type="entry name" value="AAA"/>
    <property type="match status" value="1"/>
</dbReference>
<dbReference type="GO" id="GO:0016887">
    <property type="term" value="F:ATP hydrolysis activity"/>
    <property type="evidence" value="ECO:0007669"/>
    <property type="project" value="InterPro"/>
</dbReference>
<dbReference type="InterPro" id="IPR003593">
    <property type="entry name" value="AAA+_ATPase"/>
</dbReference>
<reference evidence="4" key="1">
    <citation type="submission" date="2016-06" db="EMBL/GenBank/DDBJ databases">
        <authorList>
            <person name="Varghese N."/>
        </authorList>
    </citation>
    <scope>NUCLEOTIDE SEQUENCE [LARGE SCALE GENOMIC DNA]</scope>
    <source>
        <strain evidence="4">DSM 46123</strain>
    </source>
</reference>
<protein>
    <submittedName>
        <fullName evidence="3">ATPase family associated with various cellular activities (AAA)</fullName>
    </submittedName>
</protein>
<feature type="region of interest" description="Disordered" evidence="1">
    <location>
        <begin position="27"/>
        <end position="47"/>
    </location>
</feature>
<gene>
    <name evidence="3" type="ORF">GA0074694_4339</name>
</gene>
<proteinExistence type="predicted"/>